<dbReference type="PROSITE" id="PS51215">
    <property type="entry name" value="AWS"/>
    <property type="match status" value="1"/>
</dbReference>
<protein>
    <recommendedName>
        <fullName evidence="13">Histone-lysine N-methyltransferase ASHH3</fullName>
    </recommendedName>
</protein>
<comment type="caution">
    <text evidence="11">The sequence shown here is derived from an EMBL/GenBank/DDBJ whole genome shotgun (WGS) entry which is preliminary data.</text>
</comment>
<dbReference type="GO" id="GO:0005694">
    <property type="term" value="C:chromosome"/>
    <property type="evidence" value="ECO:0007669"/>
    <property type="project" value="UniProtKB-SubCell"/>
</dbReference>
<dbReference type="AlphaFoldDB" id="A0AAV2ZFP8"/>
<dbReference type="InterPro" id="IPR011011">
    <property type="entry name" value="Znf_FYVE_PHD"/>
</dbReference>
<keyword evidence="4" id="KW-0489">Methyltransferase</keyword>
<keyword evidence="12" id="KW-1185">Reference proteome</keyword>
<dbReference type="InterPro" id="IPR001214">
    <property type="entry name" value="SET_dom"/>
</dbReference>
<dbReference type="Proteomes" id="UP001146120">
    <property type="component" value="Unassembled WGS sequence"/>
</dbReference>
<gene>
    <name evidence="11" type="ORF">N0F65_009356</name>
</gene>
<dbReference type="GO" id="GO:0005634">
    <property type="term" value="C:nucleus"/>
    <property type="evidence" value="ECO:0007669"/>
    <property type="project" value="UniProtKB-SubCell"/>
</dbReference>
<dbReference type="SMART" id="SM00317">
    <property type="entry name" value="SET"/>
    <property type="match status" value="1"/>
</dbReference>
<evidence type="ECO:0000256" key="7">
    <source>
        <dbReference type="ARBA" id="ARBA00023242"/>
    </source>
</evidence>
<evidence type="ECO:0000256" key="3">
    <source>
        <dbReference type="ARBA" id="ARBA00022454"/>
    </source>
</evidence>
<dbReference type="InterPro" id="IPR050777">
    <property type="entry name" value="SET2_Histone-Lys_MeTrsfase"/>
</dbReference>
<evidence type="ECO:0000259" key="9">
    <source>
        <dbReference type="PROSITE" id="PS50868"/>
    </source>
</evidence>
<reference evidence="11" key="1">
    <citation type="submission" date="2022-11" db="EMBL/GenBank/DDBJ databases">
        <authorList>
            <person name="Morgan W.R."/>
            <person name="Tartar A."/>
        </authorList>
    </citation>
    <scope>NUCLEOTIDE SEQUENCE</scope>
    <source>
        <strain evidence="11">ARSEF 373</strain>
    </source>
</reference>
<sequence>MFCGENCHNRMLFISCTEDSCSAPDPNLCSNRSIQRRENKAVRVEYIPGPGFGLIADQHIAAGDFVIEYIGEVIDDKECERRLIHCRDLGETHFYMLELEKDIVIDARHRSNEARFINHSCDPNCMTQKWNVDGLIRIGIFARRNVLPNEEITIDYNFSHFGEAVVCKCGSSSCVGRIGLKRSEVPIVIGPQKATKVQEAEDAPPLEITRPVALSSLALLKTAQVLIADIIAFTNGNSKWNKRIPSSRNVDPDRIYRFIENAKNGQQYLSRDLNDLNEDCCHRCGQAGQLVCCDGCPAAFHLS</sequence>
<dbReference type="PANTHER" id="PTHR22884">
    <property type="entry name" value="SET DOMAIN PROTEINS"/>
    <property type="match status" value="1"/>
</dbReference>
<keyword evidence="5" id="KW-0808">Transferase</keyword>
<evidence type="ECO:0000313" key="11">
    <source>
        <dbReference type="EMBL" id="DBA04009.1"/>
    </source>
</evidence>
<evidence type="ECO:0000259" key="10">
    <source>
        <dbReference type="PROSITE" id="PS51215"/>
    </source>
</evidence>
<reference evidence="11" key="2">
    <citation type="journal article" date="2023" name="Microbiol Resour">
        <title>Decontamination and Annotation of the Draft Genome Sequence of the Oomycete Lagenidium giganteum ARSEF 373.</title>
        <authorList>
            <person name="Morgan W.R."/>
            <person name="Tartar A."/>
        </authorList>
    </citation>
    <scope>NUCLEOTIDE SEQUENCE</scope>
    <source>
        <strain evidence="11">ARSEF 373</strain>
    </source>
</reference>
<evidence type="ECO:0000313" key="12">
    <source>
        <dbReference type="Proteomes" id="UP001146120"/>
    </source>
</evidence>
<dbReference type="PROSITE" id="PS50868">
    <property type="entry name" value="POST_SET"/>
    <property type="match status" value="1"/>
</dbReference>
<dbReference type="Pfam" id="PF00856">
    <property type="entry name" value="SET"/>
    <property type="match status" value="1"/>
</dbReference>
<keyword evidence="7" id="KW-0539">Nucleus</keyword>
<accession>A0AAV2ZFP8</accession>
<organism evidence="11 12">
    <name type="scientific">Lagenidium giganteum</name>
    <dbReference type="NCBI Taxonomy" id="4803"/>
    <lineage>
        <taxon>Eukaryota</taxon>
        <taxon>Sar</taxon>
        <taxon>Stramenopiles</taxon>
        <taxon>Oomycota</taxon>
        <taxon>Peronosporomycetes</taxon>
        <taxon>Pythiales</taxon>
        <taxon>Pythiaceae</taxon>
    </lineage>
</organism>
<dbReference type="InterPro" id="IPR003616">
    <property type="entry name" value="Post-SET_dom"/>
</dbReference>
<dbReference type="Gene3D" id="2.170.270.10">
    <property type="entry name" value="SET domain"/>
    <property type="match status" value="1"/>
</dbReference>
<evidence type="ECO:0000256" key="2">
    <source>
        <dbReference type="ARBA" id="ARBA00004286"/>
    </source>
</evidence>
<dbReference type="InterPro" id="IPR046341">
    <property type="entry name" value="SET_dom_sf"/>
</dbReference>
<comment type="subcellular location">
    <subcellularLocation>
        <location evidence="2">Chromosome</location>
    </subcellularLocation>
    <subcellularLocation>
        <location evidence="1">Nucleus</location>
    </subcellularLocation>
</comment>
<evidence type="ECO:0008006" key="13">
    <source>
        <dbReference type="Google" id="ProtNLM"/>
    </source>
</evidence>
<evidence type="ECO:0000259" key="8">
    <source>
        <dbReference type="PROSITE" id="PS50280"/>
    </source>
</evidence>
<feature type="domain" description="Post-SET" evidence="9">
    <location>
        <begin position="163"/>
        <end position="179"/>
    </location>
</feature>
<keyword evidence="6" id="KW-0949">S-adenosyl-L-methionine</keyword>
<dbReference type="PROSITE" id="PS50280">
    <property type="entry name" value="SET"/>
    <property type="match status" value="1"/>
</dbReference>
<dbReference type="Pfam" id="PF17907">
    <property type="entry name" value="AWS"/>
    <property type="match status" value="1"/>
</dbReference>
<dbReference type="SUPFAM" id="SSF82199">
    <property type="entry name" value="SET domain"/>
    <property type="match status" value="1"/>
</dbReference>
<evidence type="ECO:0000256" key="5">
    <source>
        <dbReference type="ARBA" id="ARBA00022679"/>
    </source>
</evidence>
<dbReference type="EMBL" id="DAKRPA010000012">
    <property type="protein sequence ID" value="DBA04009.1"/>
    <property type="molecule type" value="Genomic_DNA"/>
</dbReference>
<evidence type="ECO:0000256" key="1">
    <source>
        <dbReference type="ARBA" id="ARBA00004123"/>
    </source>
</evidence>
<feature type="domain" description="SET" evidence="8">
    <location>
        <begin position="26"/>
        <end position="157"/>
    </location>
</feature>
<evidence type="ECO:0000256" key="6">
    <source>
        <dbReference type="ARBA" id="ARBA00022691"/>
    </source>
</evidence>
<dbReference type="InterPro" id="IPR006560">
    <property type="entry name" value="AWS_dom"/>
</dbReference>
<feature type="domain" description="AWS" evidence="10">
    <location>
        <begin position="1"/>
        <end position="38"/>
    </location>
</feature>
<evidence type="ECO:0000256" key="4">
    <source>
        <dbReference type="ARBA" id="ARBA00022603"/>
    </source>
</evidence>
<dbReference type="GO" id="GO:0042054">
    <property type="term" value="F:histone methyltransferase activity"/>
    <property type="evidence" value="ECO:0007669"/>
    <property type="project" value="InterPro"/>
</dbReference>
<dbReference type="SUPFAM" id="SSF57903">
    <property type="entry name" value="FYVE/PHD zinc finger"/>
    <property type="match status" value="1"/>
</dbReference>
<dbReference type="Gene3D" id="3.30.40.10">
    <property type="entry name" value="Zinc/RING finger domain, C3HC4 (zinc finger)"/>
    <property type="match status" value="1"/>
</dbReference>
<dbReference type="GO" id="GO:0032259">
    <property type="term" value="P:methylation"/>
    <property type="evidence" value="ECO:0007669"/>
    <property type="project" value="UniProtKB-KW"/>
</dbReference>
<proteinExistence type="predicted"/>
<dbReference type="InterPro" id="IPR013083">
    <property type="entry name" value="Znf_RING/FYVE/PHD"/>
</dbReference>
<keyword evidence="3" id="KW-0158">Chromosome</keyword>
<name>A0AAV2ZFP8_9STRA</name>